<comment type="caution">
    <text evidence="1">The sequence shown here is derived from an EMBL/GenBank/DDBJ whole genome shotgun (WGS) entry which is preliminary data.</text>
</comment>
<organism evidence="1 2">
    <name type="scientific">Smittium simulii</name>
    <dbReference type="NCBI Taxonomy" id="133385"/>
    <lineage>
        <taxon>Eukaryota</taxon>
        <taxon>Fungi</taxon>
        <taxon>Fungi incertae sedis</taxon>
        <taxon>Zoopagomycota</taxon>
        <taxon>Kickxellomycotina</taxon>
        <taxon>Harpellomycetes</taxon>
        <taxon>Harpellales</taxon>
        <taxon>Legeriomycetaceae</taxon>
        <taxon>Smittium</taxon>
    </lineage>
</organism>
<sequence length="241" mass="27196">MPHDPSKELSYVFKSLRRIYAHSGLQETPDLYQDTALSSIISHVKINMSSSAFRQPMILGETKELCTINTHLVYYKLLKLGFKVTKKKSLTSLFNESNILVYYSSQGKCSKSLKAGQVTLRCLASFIEKALLISVALLSGQLMLRRLLEFKNYSLLNSKSWASKTPKVKVFTNARNISWGVVVGSRFYSGTTEPSRRPKQADCLNQIVSISRDIYGTKLYTRLPQRGPVCLPPEQENGNIF</sequence>
<name>A0A2T9YBS2_9FUNG</name>
<evidence type="ECO:0000313" key="2">
    <source>
        <dbReference type="Proteomes" id="UP000245383"/>
    </source>
</evidence>
<dbReference type="AlphaFoldDB" id="A0A2T9YBS2"/>
<dbReference type="EMBL" id="MBFR01000299">
    <property type="protein sequence ID" value="PVU89759.1"/>
    <property type="molecule type" value="Genomic_DNA"/>
</dbReference>
<protein>
    <submittedName>
        <fullName evidence="1">Uncharacterized protein</fullName>
    </submittedName>
</protein>
<dbReference type="Proteomes" id="UP000245383">
    <property type="component" value="Unassembled WGS sequence"/>
</dbReference>
<gene>
    <name evidence="1" type="ORF">BB561_005171</name>
</gene>
<evidence type="ECO:0000313" key="1">
    <source>
        <dbReference type="EMBL" id="PVU89759.1"/>
    </source>
</evidence>
<reference evidence="1 2" key="1">
    <citation type="journal article" date="2018" name="MBio">
        <title>Comparative Genomics Reveals the Core Gene Toolbox for the Fungus-Insect Symbiosis.</title>
        <authorList>
            <person name="Wang Y."/>
            <person name="Stata M."/>
            <person name="Wang W."/>
            <person name="Stajich J.E."/>
            <person name="White M.M."/>
            <person name="Moncalvo J.M."/>
        </authorList>
    </citation>
    <scope>NUCLEOTIDE SEQUENCE [LARGE SCALE GENOMIC DNA]</scope>
    <source>
        <strain evidence="1 2">SWE-8-4</strain>
    </source>
</reference>
<proteinExistence type="predicted"/>
<keyword evidence="2" id="KW-1185">Reference proteome</keyword>
<accession>A0A2T9YBS2</accession>